<accession>A0A1G9NB89</accession>
<gene>
    <name evidence="1" type="ORF">SAMN05216186_13218</name>
</gene>
<keyword evidence="2" id="KW-1185">Reference proteome</keyword>
<proteinExistence type="predicted"/>
<dbReference type="Proteomes" id="UP000198706">
    <property type="component" value="Unassembled WGS sequence"/>
</dbReference>
<evidence type="ECO:0000313" key="2">
    <source>
        <dbReference type="Proteomes" id="UP000198706"/>
    </source>
</evidence>
<organism evidence="1 2">
    <name type="scientific">Pseudomonas indica</name>
    <dbReference type="NCBI Taxonomy" id="137658"/>
    <lineage>
        <taxon>Bacteria</taxon>
        <taxon>Pseudomonadati</taxon>
        <taxon>Pseudomonadota</taxon>
        <taxon>Gammaproteobacteria</taxon>
        <taxon>Pseudomonadales</taxon>
        <taxon>Pseudomonadaceae</taxon>
        <taxon>Pseudomonas</taxon>
    </lineage>
</organism>
<dbReference type="AlphaFoldDB" id="A0A1G9NB89"/>
<dbReference type="EMBL" id="FNFD01000032">
    <property type="protein sequence ID" value="SDL83796.1"/>
    <property type="molecule type" value="Genomic_DNA"/>
</dbReference>
<evidence type="ECO:0000313" key="1">
    <source>
        <dbReference type="EMBL" id="SDL83796.1"/>
    </source>
</evidence>
<protein>
    <submittedName>
        <fullName evidence="1">Uncharacterized protein</fullName>
    </submittedName>
</protein>
<sequence length="60" mass="6586">MVRLDGAEDIFFDARSSFSSVDPSDLPTPEEAEAQHRSLRTLLPDLMGSLALLRDKPSSP</sequence>
<name>A0A1G9NB89_9PSED</name>
<dbReference type="STRING" id="137658.SAMN05216186_13218"/>
<reference evidence="1 2" key="1">
    <citation type="submission" date="2016-10" db="EMBL/GenBank/DDBJ databases">
        <authorList>
            <person name="de Groot N.N."/>
        </authorList>
    </citation>
    <scope>NUCLEOTIDE SEQUENCE [LARGE SCALE GENOMIC DNA]</scope>
    <source>
        <strain evidence="1 2">JCM 21544</strain>
    </source>
</reference>
<dbReference type="RefSeq" id="WP_084339394.1">
    <property type="nucleotide sequence ID" value="NZ_FNFD01000032.1"/>
</dbReference>